<reference evidence="1" key="2">
    <citation type="journal article" date="2015" name="Data Brief">
        <title>Shoot transcriptome of the giant reed, Arundo donax.</title>
        <authorList>
            <person name="Barrero R.A."/>
            <person name="Guerrero F.D."/>
            <person name="Moolhuijzen P."/>
            <person name="Goolsby J.A."/>
            <person name="Tidwell J."/>
            <person name="Bellgard S.E."/>
            <person name="Bellgard M.I."/>
        </authorList>
    </citation>
    <scope>NUCLEOTIDE SEQUENCE</scope>
    <source>
        <tissue evidence="1">Shoot tissue taken approximately 20 cm above the soil surface</tissue>
    </source>
</reference>
<name>A0A0A9EEW3_ARUDO</name>
<evidence type="ECO:0000313" key="1">
    <source>
        <dbReference type="EMBL" id="JAD97543.1"/>
    </source>
</evidence>
<reference evidence="1" key="1">
    <citation type="submission" date="2014-09" db="EMBL/GenBank/DDBJ databases">
        <authorList>
            <person name="Magalhaes I.L.F."/>
            <person name="Oliveira U."/>
            <person name="Santos F.R."/>
            <person name="Vidigal T.H.D.A."/>
            <person name="Brescovit A.D."/>
            <person name="Santos A.J."/>
        </authorList>
    </citation>
    <scope>NUCLEOTIDE SEQUENCE</scope>
    <source>
        <tissue evidence="1">Shoot tissue taken approximately 20 cm above the soil surface</tissue>
    </source>
</reference>
<dbReference type="AlphaFoldDB" id="A0A0A9EEW3"/>
<proteinExistence type="predicted"/>
<accession>A0A0A9EEW3</accession>
<protein>
    <submittedName>
        <fullName evidence="1">Uncharacterized protein</fullName>
    </submittedName>
</protein>
<organism evidence="1">
    <name type="scientific">Arundo donax</name>
    <name type="common">Giant reed</name>
    <name type="synonym">Donax arundinaceus</name>
    <dbReference type="NCBI Taxonomy" id="35708"/>
    <lineage>
        <taxon>Eukaryota</taxon>
        <taxon>Viridiplantae</taxon>
        <taxon>Streptophyta</taxon>
        <taxon>Embryophyta</taxon>
        <taxon>Tracheophyta</taxon>
        <taxon>Spermatophyta</taxon>
        <taxon>Magnoliopsida</taxon>
        <taxon>Liliopsida</taxon>
        <taxon>Poales</taxon>
        <taxon>Poaceae</taxon>
        <taxon>PACMAD clade</taxon>
        <taxon>Arundinoideae</taxon>
        <taxon>Arundineae</taxon>
        <taxon>Arundo</taxon>
    </lineage>
</organism>
<dbReference type="EMBL" id="GBRH01200352">
    <property type="protein sequence ID" value="JAD97543.1"/>
    <property type="molecule type" value="Transcribed_RNA"/>
</dbReference>
<sequence length="47" mass="5494">MVFWTTALGTIIIISMQDHKLFMNDKVKNCEDILPQGFHLLLLLVYE</sequence>